<protein>
    <submittedName>
        <fullName evidence="1 2">Uncharacterized protein</fullName>
    </submittedName>
</protein>
<reference evidence="1" key="3">
    <citation type="submission" date="2018-07" db="EMBL/GenBank/DDBJ databases">
        <title>WGS assembly of Glycine max.</title>
        <authorList>
            <person name="Schmutz J."/>
            <person name="Cannon S."/>
            <person name="Schlueter J."/>
            <person name="Ma J."/>
            <person name="Mitros T."/>
            <person name="Nelson W."/>
            <person name="Hyten D."/>
            <person name="Song Q."/>
            <person name="Thelen J."/>
            <person name="Cheng J."/>
            <person name="Xu D."/>
            <person name="Hellsten U."/>
            <person name="May G."/>
            <person name="Yu Y."/>
            <person name="Sakurai T."/>
            <person name="Umezawa T."/>
            <person name="Bhattacharyya M."/>
            <person name="Sandhu D."/>
            <person name="Valliyodan B."/>
            <person name="Lindquist E."/>
            <person name="Peto M."/>
            <person name="Grant D."/>
            <person name="Shu S."/>
            <person name="Goodstein D."/>
            <person name="Barry K."/>
            <person name="Futrell-Griggs M."/>
            <person name="Abernathy B."/>
            <person name="Du J."/>
            <person name="Tian Z."/>
            <person name="Zhu L."/>
            <person name="Gill N."/>
            <person name="Joshi T."/>
            <person name="Libault M."/>
            <person name="Sethuraman A."/>
            <person name="Zhang X."/>
            <person name="Shinozaki K."/>
            <person name="Nguyen H."/>
            <person name="Wing R."/>
            <person name="Cregan P."/>
            <person name="Specht J."/>
            <person name="Grimwood J."/>
            <person name="Rokhsar D."/>
            <person name="Stacey G."/>
            <person name="Shoemaker R."/>
            <person name="Jackson S."/>
        </authorList>
    </citation>
    <scope>NUCLEOTIDE SEQUENCE</scope>
    <source>
        <tissue evidence="1">Callus</tissue>
    </source>
</reference>
<evidence type="ECO:0000313" key="1">
    <source>
        <dbReference type="EMBL" id="KRH24320.1"/>
    </source>
</evidence>
<accession>A0A0R0H116</accession>
<dbReference type="EnsemblPlants" id="KRH24319">
    <property type="protein sequence ID" value="KRH24319"/>
    <property type="gene ID" value="GLYMA_12G033300"/>
</dbReference>
<sequence length="86" mass="10374">MIIRFIVRAFSICLALHQKQINVYKGNQLEKKINKKYNQQLVTFSPTPRFLCVCIRAYMYLFKMMLLSLRWITFISDLSWTTFSNR</sequence>
<organism evidence="1">
    <name type="scientific">Glycine max</name>
    <name type="common">Soybean</name>
    <name type="synonym">Glycine hispida</name>
    <dbReference type="NCBI Taxonomy" id="3847"/>
    <lineage>
        <taxon>Eukaryota</taxon>
        <taxon>Viridiplantae</taxon>
        <taxon>Streptophyta</taxon>
        <taxon>Embryophyta</taxon>
        <taxon>Tracheophyta</taxon>
        <taxon>Spermatophyta</taxon>
        <taxon>Magnoliopsida</taxon>
        <taxon>eudicotyledons</taxon>
        <taxon>Gunneridae</taxon>
        <taxon>Pentapetalae</taxon>
        <taxon>rosids</taxon>
        <taxon>fabids</taxon>
        <taxon>Fabales</taxon>
        <taxon>Fabaceae</taxon>
        <taxon>Papilionoideae</taxon>
        <taxon>50 kb inversion clade</taxon>
        <taxon>NPAAA clade</taxon>
        <taxon>indigoferoid/millettioid clade</taxon>
        <taxon>Phaseoleae</taxon>
        <taxon>Glycine</taxon>
        <taxon>Glycine subgen. Soja</taxon>
    </lineage>
</organism>
<dbReference type="EMBL" id="CM000845">
    <property type="protein sequence ID" value="KRH24320.1"/>
    <property type="molecule type" value="Genomic_DNA"/>
</dbReference>
<dbReference type="EMBL" id="CM000845">
    <property type="protein sequence ID" value="KRH24319.1"/>
    <property type="molecule type" value="Genomic_DNA"/>
</dbReference>
<dbReference type="Gramene" id="KRH24319">
    <property type="protein sequence ID" value="KRH24319"/>
    <property type="gene ID" value="GLYMA_12G033300"/>
</dbReference>
<keyword evidence="3" id="KW-1185">Reference proteome</keyword>
<dbReference type="AlphaFoldDB" id="A0A0R0H116"/>
<dbReference type="EnsemblPlants" id="KRH24320">
    <property type="protein sequence ID" value="KRH24320"/>
    <property type="gene ID" value="GLYMA_12G033300"/>
</dbReference>
<reference evidence="2" key="2">
    <citation type="submission" date="2018-02" db="UniProtKB">
        <authorList>
            <consortium name="EnsemblPlants"/>
        </authorList>
    </citation>
    <scope>IDENTIFICATION</scope>
    <source>
        <strain evidence="2">Williams 82</strain>
    </source>
</reference>
<evidence type="ECO:0000313" key="3">
    <source>
        <dbReference type="Proteomes" id="UP000008827"/>
    </source>
</evidence>
<dbReference type="Proteomes" id="UP000008827">
    <property type="component" value="Chromosome 12"/>
</dbReference>
<evidence type="ECO:0000313" key="2">
    <source>
        <dbReference type="EnsemblPlants" id="KRH24319"/>
    </source>
</evidence>
<name>A0A0R0H116_SOYBN</name>
<reference evidence="1 2" key="1">
    <citation type="journal article" date="2010" name="Nature">
        <title>Genome sequence of the palaeopolyploid soybean.</title>
        <authorList>
            <person name="Schmutz J."/>
            <person name="Cannon S.B."/>
            <person name="Schlueter J."/>
            <person name="Ma J."/>
            <person name="Mitros T."/>
            <person name="Nelson W."/>
            <person name="Hyten D.L."/>
            <person name="Song Q."/>
            <person name="Thelen J.J."/>
            <person name="Cheng J."/>
            <person name="Xu D."/>
            <person name="Hellsten U."/>
            <person name="May G.D."/>
            <person name="Yu Y."/>
            <person name="Sakurai T."/>
            <person name="Umezawa T."/>
            <person name="Bhattacharyya M.K."/>
            <person name="Sandhu D."/>
            <person name="Valliyodan B."/>
            <person name="Lindquist E."/>
            <person name="Peto M."/>
            <person name="Grant D."/>
            <person name="Shu S."/>
            <person name="Goodstein D."/>
            <person name="Barry K."/>
            <person name="Futrell-Griggs M."/>
            <person name="Abernathy B."/>
            <person name="Du J."/>
            <person name="Tian Z."/>
            <person name="Zhu L."/>
            <person name="Gill N."/>
            <person name="Joshi T."/>
            <person name="Libault M."/>
            <person name="Sethuraman A."/>
            <person name="Zhang X.-C."/>
            <person name="Shinozaki K."/>
            <person name="Nguyen H.T."/>
            <person name="Wing R.A."/>
            <person name="Cregan P."/>
            <person name="Specht J."/>
            <person name="Grimwood J."/>
            <person name="Rokhsar D."/>
            <person name="Stacey G."/>
            <person name="Shoemaker R.C."/>
            <person name="Jackson S.A."/>
        </authorList>
    </citation>
    <scope>NUCLEOTIDE SEQUENCE [LARGE SCALE GENOMIC DNA]</scope>
    <source>
        <strain evidence="2">cv. Williams 82</strain>
        <tissue evidence="1">Callus</tissue>
    </source>
</reference>
<dbReference type="InParanoid" id="A0A0R0H116"/>
<dbReference type="Gramene" id="KRH24320">
    <property type="protein sequence ID" value="KRH24320"/>
    <property type="gene ID" value="GLYMA_12G033300"/>
</dbReference>
<proteinExistence type="predicted"/>
<gene>
    <name evidence="1" type="ORF">GLYMA_12G033300</name>
</gene>